<evidence type="ECO:0000256" key="6">
    <source>
        <dbReference type="ARBA" id="ARBA00023015"/>
    </source>
</evidence>
<evidence type="ECO:0000259" key="10">
    <source>
        <dbReference type="SMART" id="SM00249"/>
    </source>
</evidence>
<dbReference type="Ensembl" id="ENSPNYT00000029671.1">
    <property type="protein sequence ID" value="ENSPNYP00000028965.1"/>
    <property type="gene ID" value="ENSPNYG00000021824.1"/>
</dbReference>
<evidence type="ECO:0000256" key="8">
    <source>
        <dbReference type="ARBA" id="ARBA00023242"/>
    </source>
</evidence>
<dbReference type="InterPro" id="IPR011011">
    <property type="entry name" value="Znf_FYVE_PHD"/>
</dbReference>
<evidence type="ECO:0000256" key="1">
    <source>
        <dbReference type="ARBA" id="ARBA00004123"/>
    </source>
</evidence>
<evidence type="ECO:0000313" key="11">
    <source>
        <dbReference type="Ensembl" id="ENSPNYP00000028965.1"/>
    </source>
</evidence>
<name>A0A3B4H1C3_9CICH</name>
<keyword evidence="8" id="KW-0539">Nucleus</keyword>
<dbReference type="GO" id="GO:0008270">
    <property type="term" value="F:zinc ion binding"/>
    <property type="evidence" value="ECO:0007669"/>
    <property type="project" value="UniProtKB-KW"/>
</dbReference>
<dbReference type="GO" id="GO:0045944">
    <property type="term" value="P:positive regulation of transcription by RNA polymerase II"/>
    <property type="evidence" value="ECO:0007669"/>
    <property type="project" value="TreeGrafter"/>
</dbReference>
<dbReference type="GO" id="GO:0044666">
    <property type="term" value="C:MLL3/4 complex"/>
    <property type="evidence" value="ECO:0007669"/>
    <property type="project" value="TreeGrafter"/>
</dbReference>
<dbReference type="Gene3D" id="3.30.40.10">
    <property type="entry name" value="Zinc/RING finger domain, C3HC4 (zinc finger)"/>
    <property type="match status" value="1"/>
</dbReference>
<evidence type="ECO:0000256" key="4">
    <source>
        <dbReference type="ARBA" id="ARBA00022771"/>
    </source>
</evidence>
<dbReference type="PANTHER" id="PTHR45888">
    <property type="entry name" value="HL01030P-RELATED"/>
    <property type="match status" value="1"/>
</dbReference>
<proteinExistence type="predicted"/>
<keyword evidence="2" id="KW-0479">Metal-binding</keyword>
<feature type="region of interest" description="Disordered" evidence="9">
    <location>
        <begin position="1"/>
        <end position="126"/>
    </location>
</feature>
<evidence type="ECO:0000256" key="9">
    <source>
        <dbReference type="SAM" id="MobiDB-lite"/>
    </source>
</evidence>
<protein>
    <recommendedName>
        <fullName evidence="10">Zinc finger PHD-type domain-containing protein</fullName>
    </recommendedName>
</protein>
<feature type="domain" description="Zinc finger PHD-type" evidence="10">
    <location>
        <begin position="169"/>
        <end position="215"/>
    </location>
</feature>
<dbReference type="AlphaFoldDB" id="A0A3B4H1C3"/>
<dbReference type="SUPFAM" id="SSF57903">
    <property type="entry name" value="FYVE/PHD zinc finger"/>
    <property type="match status" value="1"/>
</dbReference>
<dbReference type="InterPro" id="IPR013083">
    <property type="entry name" value="Znf_RING/FYVE/PHD"/>
</dbReference>
<dbReference type="SMART" id="SM00249">
    <property type="entry name" value="PHD"/>
    <property type="match status" value="2"/>
</dbReference>
<dbReference type="GO" id="GO:0003713">
    <property type="term" value="F:transcription coactivator activity"/>
    <property type="evidence" value="ECO:0007669"/>
    <property type="project" value="TreeGrafter"/>
</dbReference>
<evidence type="ECO:0000256" key="2">
    <source>
        <dbReference type="ARBA" id="ARBA00022723"/>
    </source>
</evidence>
<dbReference type="PANTHER" id="PTHR45888:SF6">
    <property type="entry name" value="HL01030P-RELATED"/>
    <property type="match status" value="1"/>
</dbReference>
<feature type="compositionally biased region" description="Pro residues" evidence="9">
    <location>
        <begin position="51"/>
        <end position="60"/>
    </location>
</feature>
<dbReference type="InterPro" id="IPR019787">
    <property type="entry name" value="Znf_PHD-finger"/>
</dbReference>
<keyword evidence="5" id="KW-0862">Zinc</keyword>
<comment type="subcellular location">
    <subcellularLocation>
        <location evidence="1">Nucleus</location>
    </subcellularLocation>
</comment>
<evidence type="ECO:0000256" key="5">
    <source>
        <dbReference type="ARBA" id="ARBA00022833"/>
    </source>
</evidence>
<keyword evidence="7" id="KW-0804">Transcription</keyword>
<sequence>MCLEGHPSPVPGESSPSAALAEPIHLASCQDEEMEVATIQPSDGVQSEPSPSQPDSPQPDPAYSEATGGIVLSGHEHAQETESPPGQSSRPHIQISFSTSHLAAVQPSSPPPASGSSSPPHCTLSDTGPERSRLLACSQCGQCYHPYLCCLQITRVILTKGWRCLECTVCEACGEASDPGRLLLCDDCDISYHTYCLDPPLLTVPKGAWKCKWWVYLSLTCVCEEASVRSSDQPSLMTKRVSSCE</sequence>
<dbReference type="GO" id="GO:0042800">
    <property type="term" value="F:histone H3K4 methyltransferase activity"/>
    <property type="evidence" value="ECO:0007669"/>
    <property type="project" value="TreeGrafter"/>
</dbReference>
<accession>A0A3B4H1C3</accession>
<dbReference type="Pfam" id="PF00628">
    <property type="entry name" value="PHD"/>
    <property type="match status" value="1"/>
</dbReference>
<feature type="compositionally biased region" description="Polar residues" evidence="9">
    <location>
        <begin position="39"/>
        <end position="48"/>
    </location>
</feature>
<keyword evidence="6" id="KW-0805">Transcription regulation</keyword>
<feature type="domain" description="Zinc finger PHD-type" evidence="10">
    <location>
        <begin position="121"/>
        <end position="168"/>
    </location>
</feature>
<evidence type="ECO:0000256" key="3">
    <source>
        <dbReference type="ARBA" id="ARBA00022737"/>
    </source>
</evidence>
<dbReference type="CDD" id="cd15513">
    <property type="entry name" value="PHD5_KMT2C_like"/>
    <property type="match status" value="1"/>
</dbReference>
<dbReference type="STRING" id="303518.ENSPNYP00000028965"/>
<dbReference type="InterPro" id="IPR001965">
    <property type="entry name" value="Znf_PHD"/>
</dbReference>
<dbReference type="GeneTree" id="ENSGT00940000155281"/>
<organism evidence="11">
    <name type="scientific">Pundamilia nyererei</name>
    <dbReference type="NCBI Taxonomy" id="303518"/>
    <lineage>
        <taxon>Eukaryota</taxon>
        <taxon>Metazoa</taxon>
        <taxon>Chordata</taxon>
        <taxon>Craniata</taxon>
        <taxon>Vertebrata</taxon>
        <taxon>Euteleostomi</taxon>
        <taxon>Actinopterygii</taxon>
        <taxon>Neopterygii</taxon>
        <taxon>Teleostei</taxon>
        <taxon>Neoteleostei</taxon>
        <taxon>Acanthomorphata</taxon>
        <taxon>Ovalentaria</taxon>
        <taxon>Cichlomorphae</taxon>
        <taxon>Cichliformes</taxon>
        <taxon>Cichlidae</taxon>
        <taxon>African cichlids</taxon>
        <taxon>Pseudocrenilabrinae</taxon>
        <taxon>Haplochromini</taxon>
        <taxon>Pundamilia</taxon>
    </lineage>
</organism>
<keyword evidence="3" id="KW-0677">Repeat</keyword>
<keyword evidence="4" id="KW-0863">Zinc-finger</keyword>
<feature type="compositionally biased region" description="Polar residues" evidence="9">
    <location>
        <begin position="81"/>
        <end position="101"/>
    </location>
</feature>
<evidence type="ECO:0000256" key="7">
    <source>
        <dbReference type="ARBA" id="ARBA00023163"/>
    </source>
</evidence>
<reference evidence="11" key="1">
    <citation type="submission" date="2023-09" db="UniProtKB">
        <authorList>
            <consortium name="Ensembl"/>
        </authorList>
    </citation>
    <scope>IDENTIFICATION</scope>
</reference>